<comment type="caution">
    <text evidence="2">The sequence shown here is derived from an EMBL/GenBank/DDBJ whole genome shotgun (WGS) entry which is preliminary data.</text>
</comment>
<feature type="transmembrane region" description="Helical" evidence="1">
    <location>
        <begin position="81"/>
        <end position="100"/>
    </location>
</feature>
<gene>
    <name evidence="2" type="ORF">GCM10011489_30840</name>
</gene>
<evidence type="ECO:0000256" key="1">
    <source>
        <dbReference type="SAM" id="Phobius"/>
    </source>
</evidence>
<dbReference type="AlphaFoldDB" id="A0A916TDD3"/>
<dbReference type="Proteomes" id="UP000621454">
    <property type="component" value="Unassembled WGS sequence"/>
</dbReference>
<keyword evidence="1" id="KW-0472">Membrane</keyword>
<dbReference type="EMBL" id="BMGC01000027">
    <property type="protein sequence ID" value="GGB41087.1"/>
    <property type="molecule type" value="Genomic_DNA"/>
</dbReference>
<reference evidence="2" key="2">
    <citation type="submission" date="2020-09" db="EMBL/GenBank/DDBJ databases">
        <authorList>
            <person name="Sun Q."/>
            <person name="Zhou Y."/>
        </authorList>
    </citation>
    <scope>NUCLEOTIDE SEQUENCE</scope>
    <source>
        <strain evidence="2">CGMCC 1.12827</strain>
    </source>
</reference>
<reference evidence="2" key="1">
    <citation type="journal article" date="2014" name="Int. J. Syst. Evol. Microbiol.">
        <title>Complete genome sequence of Corynebacterium casei LMG S-19264T (=DSM 44701T), isolated from a smear-ripened cheese.</title>
        <authorList>
            <consortium name="US DOE Joint Genome Institute (JGI-PGF)"/>
            <person name="Walter F."/>
            <person name="Albersmeier A."/>
            <person name="Kalinowski J."/>
            <person name="Ruckert C."/>
        </authorList>
    </citation>
    <scope>NUCLEOTIDE SEQUENCE</scope>
    <source>
        <strain evidence="2">CGMCC 1.12827</strain>
    </source>
</reference>
<sequence>MTHGSQTALAAGEMVRYQGQFTPHMIRAHMKTTVTITDRRVVVNKPHMLFGLIPHGYLEAESPLRHISQLSVGHHTSGRRLVLGVVLGLCALSALWQAVADGDVRYLLAFLVLLVGTIVAVLSATTTGIFFRNTGGGVLVASSGRSELAEAQRARAEIGQLLFG</sequence>
<accession>A0A916TDD3</accession>
<organism evidence="2 3">
    <name type="scientific">Gordonia jinhuaensis</name>
    <dbReference type="NCBI Taxonomy" id="1517702"/>
    <lineage>
        <taxon>Bacteria</taxon>
        <taxon>Bacillati</taxon>
        <taxon>Actinomycetota</taxon>
        <taxon>Actinomycetes</taxon>
        <taxon>Mycobacteriales</taxon>
        <taxon>Gordoniaceae</taxon>
        <taxon>Gordonia</taxon>
    </lineage>
</organism>
<dbReference type="RefSeq" id="WP_188587469.1">
    <property type="nucleotide sequence ID" value="NZ_BMGC01000027.1"/>
</dbReference>
<keyword evidence="1" id="KW-1133">Transmembrane helix</keyword>
<keyword evidence="1" id="KW-0812">Transmembrane</keyword>
<keyword evidence="3" id="KW-1185">Reference proteome</keyword>
<name>A0A916TDD3_9ACTN</name>
<evidence type="ECO:0000313" key="3">
    <source>
        <dbReference type="Proteomes" id="UP000621454"/>
    </source>
</evidence>
<feature type="transmembrane region" description="Helical" evidence="1">
    <location>
        <begin position="106"/>
        <end position="131"/>
    </location>
</feature>
<evidence type="ECO:0000313" key="2">
    <source>
        <dbReference type="EMBL" id="GGB41087.1"/>
    </source>
</evidence>
<proteinExistence type="predicted"/>
<protein>
    <submittedName>
        <fullName evidence="2">Uncharacterized protein</fullName>
    </submittedName>
</protein>